<organism evidence="8 9">
    <name type="scientific">Aquiflexum gelatinilyticum</name>
    <dbReference type="NCBI Taxonomy" id="2961943"/>
    <lineage>
        <taxon>Bacteria</taxon>
        <taxon>Pseudomonadati</taxon>
        <taxon>Bacteroidota</taxon>
        <taxon>Cytophagia</taxon>
        <taxon>Cytophagales</taxon>
        <taxon>Cyclobacteriaceae</taxon>
        <taxon>Aquiflexum</taxon>
    </lineage>
</organism>
<evidence type="ECO:0000256" key="3">
    <source>
        <dbReference type="ARBA" id="ARBA00022737"/>
    </source>
</evidence>
<dbReference type="PANTHER" id="PTHR43300:SF7">
    <property type="entry name" value="UDP-N-ACETYLBACILLOSAMINE N-ACETYLTRANSFERASE"/>
    <property type="match status" value="1"/>
</dbReference>
<feature type="active site" description="Proton acceptor" evidence="5">
    <location>
        <position position="140"/>
    </location>
</feature>
<feature type="binding site" evidence="6">
    <location>
        <position position="72"/>
    </location>
    <ligand>
        <name>substrate</name>
    </ligand>
</feature>
<evidence type="ECO:0000256" key="2">
    <source>
        <dbReference type="ARBA" id="ARBA00022679"/>
    </source>
</evidence>
<dbReference type="GO" id="GO:0016746">
    <property type="term" value="F:acyltransferase activity"/>
    <property type="evidence" value="ECO:0007669"/>
    <property type="project" value="UniProtKB-KW"/>
</dbReference>
<reference evidence="8" key="1">
    <citation type="submission" date="2022-08" db="EMBL/GenBank/DDBJ databases">
        <authorList>
            <person name="Zhang D."/>
        </authorList>
    </citation>
    <scope>NUCLEOTIDE SEQUENCE</scope>
    <source>
        <strain evidence="8">XJ19-11</strain>
    </source>
</reference>
<comment type="caution">
    <text evidence="8">The sequence shown here is derived from an EMBL/GenBank/DDBJ whole genome shotgun (WGS) entry which is preliminary data.</text>
</comment>
<keyword evidence="9" id="KW-1185">Reference proteome</keyword>
<dbReference type="Gene3D" id="3.40.50.20">
    <property type="match status" value="1"/>
</dbReference>
<protein>
    <submittedName>
        <fullName evidence="8">Acetyltransferase</fullName>
    </submittedName>
</protein>
<evidence type="ECO:0000313" key="9">
    <source>
        <dbReference type="Proteomes" id="UP001142175"/>
    </source>
</evidence>
<proteinExistence type="inferred from homology"/>
<evidence type="ECO:0000256" key="6">
    <source>
        <dbReference type="PIRSR" id="PIRSR620019-2"/>
    </source>
</evidence>
<evidence type="ECO:0000313" key="8">
    <source>
        <dbReference type="EMBL" id="MCR9014843.1"/>
    </source>
</evidence>
<dbReference type="RefSeq" id="WP_258422721.1">
    <property type="nucleotide sequence ID" value="NZ_JANSUY010000003.1"/>
</dbReference>
<dbReference type="InterPro" id="IPR050179">
    <property type="entry name" value="Trans_hexapeptide_repeat"/>
</dbReference>
<dbReference type="InterPro" id="IPR018357">
    <property type="entry name" value="Hexapep_transf_CS"/>
</dbReference>
<dbReference type="PROSITE" id="PS00101">
    <property type="entry name" value="HEXAPEP_TRANSFERASES"/>
    <property type="match status" value="1"/>
</dbReference>
<dbReference type="AlphaFoldDB" id="A0A9X2P359"/>
<dbReference type="CDD" id="cd03360">
    <property type="entry name" value="LbH_AT_putative"/>
    <property type="match status" value="1"/>
</dbReference>
<comment type="similarity">
    <text evidence="1">Belongs to the transferase hexapeptide repeat family.</text>
</comment>
<sequence length="217" mass="23675">MTRDLVIVGAKGFAKEVLEILYQMEFKEKIFFFDDVTPDLPNDLFGYPIFKGIDEVKKYFLDESFDFSIGIGNPHLRKKIFEKFSSIGGKFESTISPFAQIGHFDNFIGEGCNVMTGTVITNSIKLGKGCLINLNCTIGHDSVLGDFVELSPGTHVSGNCEIGELTQIGTNVTILPKIKVGKNAIIGAGSVITKDIPDNVLVVGVPGKIIKTFDSEF</sequence>
<feature type="site" description="Increases basicity of active site His" evidence="5">
    <location>
        <position position="141"/>
    </location>
</feature>
<name>A0A9X2P359_9BACT</name>
<evidence type="ECO:0000256" key="5">
    <source>
        <dbReference type="PIRSR" id="PIRSR620019-1"/>
    </source>
</evidence>
<keyword evidence="4" id="KW-0012">Acyltransferase</keyword>
<dbReference type="InterPro" id="IPR011004">
    <property type="entry name" value="Trimer_LpxA-like_sf"/>
</dbReference>
<keyword evidence="2" id="KW-0808">Transferase</keyword>
<evidence type="ECO:0000256" key="4">
    <source>
        <dbReference type="ARBA" id="ARBA00023315"/>
    </source>
</evidence>
<dbReference type="Pfam" id="PF00132">
    <property type="entry name" value="Hexapep"/>
    <property type="match status" value="1"/>
</dbReference>
<dbReference type="Pfam" id="PF17836">
    <property type="entry name" value="PglD_N"/>
    <property type="match status" value="1"/>
</dbReference>
<accession>A0A9X2P359</accession>
<dbReference type="InterPro" id="IPR001451">
    <property type="entry name" value="Hexapep"/>
</dbReference>
<dbReference type="EMBL" id="JANSUY010000003">
    <property type="protein sequence ID" value="MCR9014843.1"/>
    <property type="molecule type" value="Genomic_DNA"/>
</dbReference>
<evidence type="ECO:0000259" key="7">
    <source>
        <dbReference type="Pfam" id="PF17836"/>
    </source>
</evidence>
<dbReference type="NCBIfam" id="TIGR03570">
    <property type="entry name" value="NeuD_NnaD"/>
    <property type="match status" value="1"/>
</dbReference>
<dbReference type="SUPFAM" id="SSF51161">
    <property type="entry name" value="Trimeric LpxA-like enzymes"/>
    <property type="match status" value="1"/>
</dbReference>
<dbReference type="InterPro" id="IPR020019">
    <property type="entry name" value="AcTrfase_PglD-like"/>
</dbReference>
<dbReference type="Proteomes" id="UP001142175">
    <property type="component" value="Unassembled WGS sequence"/>
</dbReference>
<gene>
    <name evidence="8" type="ORF">NU887_07315</name>
</gene>
<feature type="domain" description="PglD N-terminal" evidence="7">
    <location>
        <begin position="4"/>
        <end position="84"/>
    </location>
</feature>
<evidence type="ECO:0000256" key="1">
    <source>
        <dbReference type="ARBA" id="ARBA00007274"/>
    </source>
</evidence>
<dbReference type="Gene3D" id="2.160.10.10">
    <property type="entry name" value="Hexapeptide repeat proteins"/>
    <property type="match status" value="1"/>
</dbReference>
<dbReference type="PANTHER" id="PTHR43300">
    <property type="entry name" value="ACETYLTRANSFERASE"/>
    <property type="match status" value="1"/>
</dbReference>
<dbReference type="InterPro" id="IPR041561">
    <property type="entry name" value="PglD_N"/>
</dbReference>
<keyword evidence="3" id="KW-0677">Repeat</keyword>